<keyword evidence="3 9" id="KW-0812">Transmembrane</keyword>
<dbReference type="PROSITE" id="PS00237">
    <property type="entry name" value="G_PROTEIN_RECEP_F1_1"/>
    <property type="match status" value="1"/>
</dbReference>
<dbReference type="AlphaFoldDB" id="A0AAD9V266"/>
<dbReference type="Proteomes" id="UP001249851">
    <property type="component" value="Unassembled WGS sequence"/>
</dbReference>
<dbReference type="GO" id="GO:0004930">
    <property type="term" value="F:G protein-coupled receptor activity"/>
    <property type="evidence" value="ECO:0007669"/>
    <property type="project" value="UniProtKB-KW"/>
</dbReference>
<evidence type="ECO:0000313" key="12">
    <source>
        <dbReference type="EMBL" id="KAK2558436.1"/>
    </source>
</evidence>
<evidence type="ECO:0000256" key="5">
    <source>
        <dbReference type="ARBA" id="ARBA00023040"/>
    </source>
</evidence>
<sequence>MLPLITFLYVLLSCLITLGNFSVILAVLSTPSLRKATNISLVSLAGADLFVGVIVLPLRLLESWTSFEWSRTILWCKFSLCLTLLSLSASVLNLFVVTVERYFAIILPLMYETKITSRRICGAVVFFWFFAILVSFFPFFEFKRFKAQERSEQHKICRFADTMSAEYLICFVSIIVVMPTLFISYAYGRIHRAARKLRNRLKSLQVQSNNQPQEVASALRESKTTQTIGIVVGVFYLCWIPFMIAVVLSAFFKDLVTPVVVLVISALIYSNSAMNPVLYGFLNRNFRAAFKRLLSKLFSGCPYRITFTHQQMSYDLSHLSSTQKSYTLTIRSRAIDRN</sequence>
<evidence type="ECO:0000256" key="4">
    <source>
        <dbReference type="ARBA" id="ARBA00022989"/>
    </source>
</evidence>
<dbReference type="EMBL" id="JARQWQ010000044">
    <property type="protein sequence ID" value="KAK2558436.1"/>
    <property type="molecule type" value="Genomic_DNA"/>
</dbReference>
<feature type="transmembrane region" description="Helical" evidence="10">
    <location>
        <begin position="120"/>
        <end position="140"/>
    </location>
</feature>
<keyword evidence="13" id="KW-1185">Reference proteome</keyword>
<keyword evidence="2" id="KW-1003">Cell membrane</keyword>
<comment type="similarity">
    <text evidence="9">Belongs to the G-protein coupled receptor 1 family.</text>
</comment>
<keyword evidence="8 9" id="KW-0807">Transducer</keyword>
<dbReference type="GO" id="GO:0005886">
    <property type="term" value="C:plasma membrane"/>
    <property type="evidence" value="ECO:0007669"/>
    <property type="project" value="UniProtKB-SubCell"/>
</dbReference>
<dbReference type="PROSITE" id="PS50262">
    <property type="entry name" value="G_PROTEIN_RECEP_F1_2"/>
    <property type="match status" value="1"/>
</dbReference>
<comment type="caution">
    <text evidence="12">The sequence shown here is derived from an EMBL/GenBank/DDBJ whole genome shotgun (WGS) entry which is preliminary data.</text>
</comment>
<evidence type="ECO:0000256" key="8">
    <source>
        <dbReference type="ARBA" id="ARBA00023224"/>
    </source>
</evidence>
<dbReference type="PANTHER" id="PTHR24249">
    <property type="entry name" value="HISTAMINE RECEPTOR-RELATED G-PROTEIN COUPLED RECEPTOR"/>
    <property type="match status" value="1"/>
</dbReference>
<comment type="subcellular location">
    <subcellularLocation>
        <location evidence="1">Cell membrane</location>
        <topology evidence="1">Multi-pass membrane protein</topology>
    </subcellularLocation>
</comment>
<evidence type="ECO:0000256" key="10">
    <source>
        <dbReference type="SAM" id="Phobius"/>
    </source>
</evidence>
<reference evidence="12" key="1">
    <citation type="journal article" date="2023" name="G3 (Bethesda)">
        <title>Whole genome assembly and annotation of the endangered Caribbean coral Acropora cervicornis.</title>
        <authorList>
            <person name="Selwyn J.D."/>
            <person name="Vollmer S.V."/>
        </authorList>
    </citation>
    <scope>NUCLEOTIDE SEQUENCE</scope>
    <source>
        <strain evidence="12">K2</strain>
    </source>
</reference>
<dbReference type="InterPro" id="IPR000276">
    <property type="entry name" value="GPCR_Rhodpsn"/>
</dbReference>
<dbReference type="PANTHER" id="PTHR24249:SF406">
    <property type="entry name" value="G-PROTEIN COUPLED RECEPTORS FAMILY 1 PROFILE DOMAIN-CONTAINING PROTEIN"/>
    <property type="match status" value="1"/>
</dbReference>
<accession>A0AAD9V266</accession>
<evidence type="ECO:0000256" key="3">
    <source>
        <dbReference type="ARBA" id="ARBA00022692"/>
    </source>
</evidence>
<evidence type="ECO:0000256" key="2">
    <source>
        <dbReference type="ARBA" id="ARBA00022475"/>
    </source>
</evidence>
<evidence type="ECO:0000256" key="1">
    <source>
        <dbReference type="ARBA" id="ARBA00004651"/>
    </source>
</evidence>
<dbReference type="Pfam" id="PF00001">
    <property type="entry name" value="7tm_1"/>
    <property type="match status" value="1"/>
</dbReference>
<feature type="transmembrane region" description="Helical" evidence="10">
    <location>
        <begin position="72"/>
        <end position="99"/>
    </location>
</feature>
<proteinExistence type="inferred from homology"/>
<protein>
    <submittedName>
        <fullName evidence="12">Beta-4C adrenergic receptor</fullName>
    </submittedName>
</protein>
<dbReference type="PRINTS" id="PR00237">
    <property type="entry name" value="GPCRRHODOPSN"/>
</dbReference>
<dbReference type="Gene3D" id="1.20.1070.10">
    <property type="entry name" value="Rhodopsin 7-helix transmembrane proteins"/>
    <property type="match status" value="1"/>
</dbReference>
<feature type="transmembrane region" description="Helical" evidence="10">
    <location>
        <begin position="6"/>
        <end position="28"/>
    </location>
</feature>
<feature type="transmembrane region" description="Helical" evidence="10">
    <location>
        <begin position="228"/>
        <end position="252"/>
    </location>
</feature>
<organism evidence="12 13">
    <name type="scientific">Acropora cervicornis</name>
    <name type="common">Staghorn coral</name>
    <dbReference type="NCBI Taxonomy" id="6130"/>
    <lineage>
        <taxon>Eukaryota</taxon>
        <taxon>Metazoa</taxon>
        <taxon>Cnidaria</taxon>
        <taxon>Anthozoa</taxon>
        <taxon>Hexacorallia</taxon>
        <taxon>Scleractinia</taxon>
        <taxon>Astrocoeniina</taxon>
        <taxon>Acroporidae</taxon>
        <taxon>Acropora</taxon>
    </lineage>
</organism>
<evidence type="ECO:0000256" key="6">
    <source>
        <dbReference type="ARBA" id="ARBA00023136"/>
    </source>
</evidence>
<name>A0AAD9V266_ACRCE</name>
<dbReference type="InterPro" id="IPR050569">
    <property type="entry name" value="TAAR"/>
</dbReference>
<reference evidence="12" key="2">
    <citation type="journal article" date="2023" name="Science">
        <title>Genomic signatures of disease resistance in endangered staghorn corals.</title>
        <authorList>
            <person name="Vollmer S.V."/>
            <person name="Selwyn J.D."/>
            <person name="Despard B.A."/>
            <person name="Roesel C.L."/>
        </authorList>
    </citation>
    <scope>NUCLEOTIDE SEQUENCE</scope>
    <source>
        <strain evidence="12">K2</strain>
    </source>
</reference>
<evidence type="ECO:0000256" key="7">
    <source>
        <dbReference type="ARBA" id="ARBA00023170"/>
    </source>
</evidence>
<evidence type="ECO:0000313" key="13">
    <source>
        <dbReference type="Proteomes" id="UP001249851"/>
    </source>
</evidence>
<keyword evidence="4 10" id="KW-1133">Transmembrane helix</keyword>
<keyword evidence="7 9" id="KW-0675">Receptor</keyword>
<gene>
    <name evidence="12" type="ORF">P5673_019144</name>
</gene>
<keyword evidence="5 9" id="KW-0297">G-protein coupled receptor</keyword>
<dbReference type="InterPro" id="IPR017452">
    <property type="entry name" value="GPCR_Rhodpsn_7TM"/>
</dbReference>
<feature type="transmembrane region" description="Helical" evidence="10">
    <location>
        <begin position="258"/>
        <end position="282"/>
    </location>
</feature>
<dbReference type="SMART" id="SM01381">
    <property type="entry name" value="7TM_GPCR_Srsx"/>
    <property type="match status" value="1"/>
</dbReference>
<feature type="transmembrane region" description="Helical" evidence="10">
    <location>
        <begin position="165"/>
        <end position="188"/>
    </location>
</feature>
<feature type="transmembrane region" description="Helical" evidence="10">
    <location>
        <begin position="40"/>
        <end position="60"/>
    </location>
</feature>
<dbReference type="SUPFAM" id="SSF81321">
    <property type="entry name" value="Family A G protein-coupled receptor-like"/>
    <property type="match status" value="1"/>
</dbReference>
<keyword evidence="6 10" id="KW-0472">Membrane</keyword>
<evidence type="ECO:0000256" key="9">
    <source>
        <dbReference type="RuleBase" id="RU000688"/>
    </source>
</evidence>
<feature type="domain" description="G-protein coupled receptors family 1 profile" evidence="11">
    <location>
        <begin position="19"/>
        <end position="279"/>
    </location>
</feature>
<evidence type="ECO:0000259" key="11">
    <source>
        <dbReference type="PROSITE" id="PS50262"/>
    </source>
</evidence>